<protein>
    <submittedName>
        <fullName evidence="1">Uncharacterized protein</fullName>
    </submittedName>
</protein>
<dbReference type="Proteomes" id="UP000595894">
    <property type="component" value="Chromosome"/>
</dbReference>
<name>A0A974S5Q2_9SPHN</name>
<reference evidence="2" key="1">
    <citation type="submission" date="2020-09" db="EMBL/GenBank/DDBJ databases">
        <title>Sphingomonas sp., a new species isolated from pork steak.</title>
        <authorList>
            <person name="Heidler von Heilborn D."/>
        </authorList>
    </citation>
    <scope>NUCLEOTIDE SEQUENCE [LARGE SCALE GENOMIC DNA]</scope>
</reference>
<proteinExistence type="predicted"/>
<sequence length="140" mass="14199">MTITLLLAMMADGLPIDVLKPQAMPVRGCAAYLFAKGDKPEFVAMASADPAQLRLSIGGAVIDVARTGQSGQADTGGGSYGFAGVTEYAGANVTAVLDMKIEKRGDIKDGAAVRDATLRVDRAGQDSVVVAVAGIVGCAV</sequence>
<evidence type="ECO:0000313" key="2">
    <source>
        <dbReference type="Proteomes" id="UP000595894"/>
    </source>
</evidence>
<accession>A0A974S5Q2</accession>
<evidence type="ECO:0000313" key="1">
    <source>
        <dbReference type="EMBL" id="QQV78927.1"/>
    </source>
</evidence>
<dbReference type="KEGG" id="sari:H5J25_08400"/>
<keyword evidence="2" id="KW-1185">Reference proteome</keyword>
<gene>
    <name evidence="1" type="ORF">H5J25_08400</name>
</gene>
<dbReference type="AlphaFoldDB" id="A0A974S5Q2"/>
<organism evidence="1 2">
    <name type="scientific">Sphingomonas aliaeris</name>
    <dbReference type="NCBI Taxonomy" id="2759526"/>
    <lineage>
        <taxon>Bacteria</taxon>
        <taxon>Pseudomonadati</taxon>
        <taxon>Pseudomonadota</taxon>
        <taxon>Alphaproteobacteria</taxon>
        <taxon>Sphingomonadales</taxon>
        <taxon>Sphingomonadaceae</taxon>
        <taxon>Sphingomonas</taxon>
    </lineage>
</organism>
<dbReference type="EMBL" id="CP061035">
    <property type="protein sequence ID" value="QQV78927.1"/>
    <property type="molecule type" value="Genomic_DNA"/>
</dbReference>